<evidence type="ECO:0000313" key="1">
    <source>
        <dbReference type="EMBL" id="MBZ3877107.1"/>
    </source>
</evidence>
<evidence type="ECO:0000313" key="2">
    <source>
        <dbReference type="Proteomes" id="UP001166674"/>
    </source>
</evidence>
<organism evidence="1 2">
    <name type="scientific">Sciurus carolinensis</name>
    <name type="common">Eastern gray squirrel</name>
    <dbReference type="NCBI Taxonomy" id="30640"/>
    <lineage>
        <taxon>Eukaryota</taxon>
        <taxon>Metazoa</taxon>
        <taxon>Chordata</taxon>
        <taxon>Craniata</taxon>
        <taxon>Vertebrata</taxon>
        <taxon>Euteleostomi</taxon>
        <taxon>Mammalia</taxon>
        <taxon>Eutheria</taxon>
        <taxon>Euarchontoglires</taxon>
        <taxon>Glires</taxon>
        <taxon>Rodentia</taxon>
        <taxon>Sciuromorpha</taxon>
        <taxon>Sciuridae</taxon>
        <taxon>Sciurinae</taxon>
        <taxon>Sciurini</taxon>
        <taxon>Sciurus</taxon>
    </lineage>
</organism>
<proteinExistence type="predicted"/>
<dbReference type="FunFam" id="3.10.20.310:FF:000010">
    <property type="entry name" value="sorting and assembly machinery component 50 homolog"/>
    <property type="match status" value="1"/>
</dbReference>
<gene>
    <name evidence="1" type="ORF">SUZIE_141285</name>
</gene>
<comment type="caution">
    <text evidence="1">The sequence shown here is derived from an EMBL/GenBank/DDBJ whole genome shotgun (WGS) entry which is preliminary data.</text>
</comment>
<sequence>MGTVHSRSLEPLPSNGPDIATLGVEAKFVEVEPEAKKEILENKDMIVQHVHFDCLGRTRDGIIMCEIGDAFKSRNLIEVMRMTQEACKKLLYLGIFRQVDILIDTSQGDNALPNGLDITFEVTISCDFYLSASLPADREQVADSYGKMKLSLVAAVILLLCVVWIKEEDKKEDVGMVVGIDLETTCSCIGMFKNGRM</sequence>
<dbReference type="AlphaFoldDB" id="A0AA41MSP5"/>
<name>A0AA41MSP5_SCICA</name>
<dbReference type="EMBL" id="JAATJV010291198">
    <property type="protein sequence ID" value="MBZ3877107.1"/>
    <property type="molecule type" value="Genomic_DNA"/>
</dbReference>
<reference evidence="1" key="1">
    <citation type="submission" date="2020-03" db="EMBL/GenBank/DDBJ databases">
        <title>Studies in the Genomics of Life Span.</title>
        <authorList>
            <person name="Glass D."/>
        </authorList>
    </citation>
    <scope>NUCLEOTIDE SEQUENCE</scope>
    <source>
        <strain evidence="1">SUZIE</strain>
        <tissue evidence="1">Muscle</tissue>
    </source>
</reference>
<accession>A0AA41MSP5</accession>
<protein>
    <submittedName>
        <fullName evidence="1">Sorting and assembly machinery component 50-like protein</fullName>
    </submittedName>
</protein>
<keyword evidence="2" id="KW-1185">Reference proteome</keyword>
<dbReference type="Proteomes" id="UP001166674">
    <property type="component" value="Unassembled WGS sequence"/>
</dbReference>